<comment type="caution">
    <text evidence="3">The sequence shown here is derived from an EMBL/GenBank/DDBJ whole genome shotgun (WGS) entry which is preliminary data.</text>
</comment>
<protein>
    <recommendedName>
        <fullName evidence="2">Fe/B12 periplasmic-binding domain-containing protein</fullName>
    </recommendedName>
</protein>
<gene>
    <name evidence="3" type="ORF">HMPREF3185_01527</name>
</gene>
<keyword evidence="1" id="KW-0732">Signal</keyword>
<dbReference type="PROSITE" id="PS50983">
    <property type="entry name" value="FE_B12_PBP"/>
    <property type="match status" value="1"/>
</dbReference>
<dbReference type="PANTHER" id="PTHR30535:SF34">
    <property type="entry name" value="MOLYBDATE-BINDING PROTEIN MOLA"/>
    <property type="match status" value="1"/>
</dbReference>
<proteinExistence type="predicted"/>
<dbReference type="RefSeq" id="WP_060935695.1">
    <property type="nucleotide sequence ID" value="NZ_KQ960453.1"/>
</dbReference>
<feature type="domain" description="Fe/B12 periplasmic-binding" evidence="2">
    <location>
        <begin position="101"/>
        <end position="373"/>
    </location>
</feature>
<reference evidence="4" key="1">
    <citation type="submission" date="2016-01" db="EMBL/GenBank/DDBJ databases">
        <authorList>
            <person name="Mitreva M."/>
            <person name="Pepin K.H."/>
            <person name="Mihindukulasuriya K.A."/>
            <person name="Fulton R."/>
            <person name="Fronick C."/>
            <person name="O'Laughlin M."/>
            <person name="Miner T."/>
            <person name="Herter B."/>
            <person name="Rosa B.A."/>
            <person name="Cordes M."/>
            <person name="Tomlinson C."/>
            <person name="Wollam A."/>
            <person name="Palsikar V.B."/>
            <person name="Mardis E.R."/>
            <person name="Wilson R.K."/>
        </authorList>
    </citation>
    <scope>NUCLEOTIDE SEQUENCE [LARGE SCALE GENOMIC DNA]</scope>
    <source>
        <strain evidence="4">KA00683</strain>
    </source>
</reference>
<dbReference type="AlphaFoldDB" id="A0A134B5P5"/>
<dbReference type="InterPro" id="IPR002491">
    <property type="entry name" value="ABC_transptr_periplasmic_BD"/>
</dbReference>
<dbReference type="STRING" id="322095.HMPREF3185_01527"/>
<keyword evidence="4" id="KW-1185">Reference proteome</keyword>
<sequence>MTKPLLLLACLLMLLGSCTGHSSQRTAATDSIVADSADFDHAVHFDYAKGIQVANHPGYKEVFIFTPDEPDTLARYFLYPRGHKPEVTAPGARFIAVPVRTIGTLSTTEIGALTLLDLRDVLVACSDPRNINDSILAERTRRGEIAEIGRGMGRNVEQIIATHPEIIMQGLQESDAKDEDIRASGIEIVFFNNWKEQSLLGRAEWMKFVGMLFGRNVRAEETFQRIEREYLEAKKIAAQEPDFLPVLYGQDYKGSWYVPGEYSYVTSMLTDAHIKYDFIPGQVANKPMSFEYVFSRHRHAPVWLSMMVGKDITLKDFLSMNERYQHFDAAKAGNVWIDRKRVNEYGGNDYWESGPYNPHLILKDLIKITRPHLLPDYETTYWVKLQ</sequence>
<feature type="chain" id="PRO_5007461980" description="Fe/B12 periplasmic-binding domain-containing protein" evidence="1">
    <location>
        <begin position="23"/>
        <end position="386"/>
    </location>
</feature>
<dbReference type="Proteomes" id="UP000070224">
    <property type="component" value="Unassembled WGS sequence"/>
</dbReference>
<evidence type="ECO:0000256" key="1">
    <source>
        <dbReference type="SAM" id="SignalP"/>
    </source>
</evidence>
<dbReference type="PROSITE" id="PS51257">
    <property type="entry name" value="PROKAR_LIPOPROTEIN"/>
    <property type="match status" value="1"/>
</dbReference>
<dbReference type="OrthoDB" id="9812528at2"/>
<dbReference type="Pfam" id="PF01497">
    <property type="entry name" value="Peripla_BP_2"/>
    <property type="match status" value="1"/>
</dbReference>
<dbReference type="EMBL" id="LSDK01000096">
    <property type="protein sequence ID" value="KXB75223.1"/>
    <property type="molecule type" value="Genomic_DNA"/>
</dbReference>
<organism evidence="3 4">
    <name type="scientific">Porphyromonas somerae</name>
    <dbReference type="NCBI Taxonomy" id="322095"/>
    <lineage>
        <taxon>Bacteria</taxon>
        <taxon>Pseudomonadati</taxon>
        <taxon>Bacteroidota</taxon>
        <taxon>Bacteroidia</taxon>
        <taxon>Bacteroidales</taxon>
        <taxon>Porphyromonadaceae</taxon>
        <taxon>Porphyromonas</taxon>
    </lineage>
</organism>
<name>A0A134B5P5_9PORP</name>
<dbReference type="InterPro" id="IPR050902">
    <property type="entry name" value="ABC_Transporter_SBP"/>
</dbReference>
<accession>A0A134B5P5</accession>
<feature type="signal peptide" evidence="1">
    <location>
        <begin position="1"/>
        <end position="22"/>
    </location>
</feature>
<evidence type="ECO:0000313" key="4">
    <source>
        <dbReference type="Proteomes" id="UP000070224"/>
    </source>
</evidence>
<evidence type="ECO:0000259" key="2">
    <source>
        <dbReference type="PROSITE" id="PS50983"/>
    </source>
</evidence>
<dbReference type="GO" id="GO:0071281">
    <property type="term" value="P:cellular response to iron ion"/>
    <property type="evidence" value="ECO:0007669"/>
    <property type="project" value="TreeGrafter"/>
</dbReference>
<dbReference type="SUPFAM" id="SSF53807">
    <property type="entry name" value="Helical backbone' metal receptor"/>
    <property type="match status" value="1"/>
</dbReference>
<dbReference type="PATRIC" id="fig|322095.3.peg.1504"/>
<evidence type="ECO:0000313" key="3">
    <source>
        <dbReference type="EMBL" id="KXB75223.1"/>
    </source>
</evidence>
<dbReference type="PANTHER" id="PTHR30535">
    <property type="entry name" value="VITAMIN B12-BINDING PROTEIN"/>
    <property type="match status" value="1"/>
</dbReference>
<dbReference type="Gene3D" id="3.40.50.1980">
    <property type="entry name" value="Nitrogenase molybdenum iron protein domain"/>
    <property type="match status" value="2"/>
</dbReference>